<keyword evidence="2" id="KW-1185">Reference proteome</keyword>
<dbReference type="Gene3D" id="1.10.600.10">
    <property type="entry name" value="Farnesyl Diphosphate Synthase"/>
    <property type="match status" value="1"/>
</dbReference>
<reference evidence="1" key="1">
    <citation type="submission" date="2021-12" db="EMBL/GenBank/DDBJ databases">
        <authorList>
            <person name="Zaccaron A."/>
            <person name="Stergiopoulos I."/>
        </authorList>
    </citation>
    <scope>NUCLEOTIDE SEQUENCE</scope>
    <source>
        <strain evidence="1">Race5_Kim</strain>
    </source>
</reference>
<gene>
    <name evidence="1" type="ORF">CLAFUR5_10460</name>
</gene>
<dbReference type="KEGG" id="ffu:CLAFUR5_10460"/>
<organism evidence="1 2">
    <name type="scientific">Passalora fulva</name>
    <name type="common">Tomato leaf mold</name>
    <name type="synonym">Cladosporium fulvum</name>
    <dbReference type="NCBI Taxonomy" id="5499"/>
    <lineage>
        <taxon>Eukaryota</taxon>
        <taxon>Fungi</taxon>
        <taxon>Dikarya</taxon>
        <taxon>Ascomycota</taxon>
        <taxon>Pezizomycotina</taxon>
        <taxon>Dothideomycetes</taxon>
        <taxon>Dothideomycetidae</taxon>
        <taxon>Mycosphaerellales</taxon>
        <taxon>Mycosphaerellaceae</taxon>
        <taxon>Fulvia</taxon>
    </lineage>
</organism>
<name>A0A9Q8PDA4_PASFU</name>
<dbReference type="EMBL" id="CP090169">
    <property type="protein sequence ID" value="UJO20326.1"/>
    <property type="molecule type" value="Genomic_DNA"/>
</dbReference>
<proteinExistence type="predicted"/>
<dbReference type="GeneID" id="71990338"/>
<dbReference type="OrthoDB" id="6921389at2759"/>
<dbReference type="RefSeq" id="XP_047764692.1">
    <property type="nucleotide sequence ID" value="XM_047909608.1"/>
</dbReference>
<reference evidence="1" key="2">
    <citation type="journal article" date="2022" name="Microb. Genom.">
        <title>A chromosome-scale genome assembly of the tomato pathogen Cladosporium fulvum reveals a compartmentalized genome architecture and the presence of a dispensable chromosome.</title>
        <authorList>
            <person name="Zaccaron A.Z."/>
            <person name="Chen L.H."/>
            <person name="Samaras A."/>
            <person name="Stergiopoulos I."/>
        </authorList>
    </citation>
    <scope>NUCLEOTIDE SEQUENCE</scope>
    <source>
        <strain evidence="1">Race5_Kim</strain>
    </source>
</reference>
<dbReference type="Pfam" id="PF19086">
    <property type="entry name" value="Terpene_syn_C_2"/>
    <property type="match status" value="1"/>
</dbReference>
<sequence length="222" mass="25602">MMLRKSYIMPREYATLSQVLRLDIDPSRVAPENVRQKALSEVIRAAIDMDNPQASEMIQTLKTYLDSFDSRADDFDNMEEYTAYRIPNCGYWISSYFIRWGLGITLTQEDYRSIDAFDRAMGNVLGLTNGYFSWNVEKHQPTDRIRNAMRVLMKEHNIDSEAAQSMLLGIIVQEETSAAQLKQRRLQAPVSEALGQYFEAIELYVGGSCYWHATAPRYQIVE</sequence>
<evidence type="ECO:0000313" key="2">
    <source>
        <dbReference type="Proteomes" id="UP000756132"/>
    </source>
</evidence>
<dbReference type="InterPro" id="IPR008949">
    <property type="entry name" value="Isoprenoid_synthase_dom_sf"/>
</dbReference>
<evidence type="ECO:0000313" key="1">
    <source>
        <dbReference type="EMBL" id="UJO20326.1"/>
    </source>
</evidence>
<dbReference type="Proteomes" id="UP000756132">
    <property type="component" value="Chromosome 7"/>
</dbReference>
<dbReference type="SUPFAM" id="SSF48576">
    <property type="entry name" value="Terpenoid synthases"/>
    <property type="match status" value="1"/>
</dbReference>
<accession>A0A9Q8PDA4</accession>
<protein>
    <submittedName>
        <fullName evidence="1">Terpene cyclase ATR13</fullName>
    </submittedName>
</protein>
<dbReference type="AlphaFoldDB" id="A0A9Q8PDA4"/>